<evidence type="ECO:0000313" key="2">
    <source>
        <dbReference type="Proteomes" id="UP000291084"/>
    </source>
</evidence>
<name>A0A0S3SJF1_PHAAN</name>
<protein>
    <submittedName>
        <fullName evidence="1">Uncharacterized protein</fullName>
    </submittedName>
</protein>
<dbReference type="Proteomes" id="UP000291084">
    <property type="component" value="Chromosome 7"/>
</dbReference>
<reference evidence="1 2" key="1">
    <citation type="journal article" date="2015" name="Sci. Rep.">
        <title>The power of single molecule real-time sequencing technology in the de novo assembly of a eukaryotic genome.</title>
        <authorList>
            <person name="Sakai H."/>
            <person name="Naito K."/>
            <person name="Ogiso-Tanaka E."/>
            <person name="Takahashi Y."/>
            <person name="Iseki K."/>
            <person name="Muto C."/>
            <person name="Satou K."/>
            <person name="Teruya K."/>
            <person name="Shiroma A."/>
            <person name="Shimoji M."/>
            <person name="Hirano T."/>
            <person name="Itoh T."/>
            <person name="Kaga A."/>
            <person name="Tomooka N."/>
        </authorList>
    </citation>
    <scope>NUCLEOTIDE SEQUENCE [LARGE SCALE GENOMIC DNA]</scope>
    <source>
        <strain evidence="2">cv. Shumari</strain>
    </source>
</reference>
<proteinExistence type="predicted"/>
<gene>
    <name evidence="1" type="primary">Vigan.07G184100</name>
    <name evidence="1" type="ORF">VIGAN_07184100</name>
</gene>
<dbReference type="EMBL" id="AP015040">
    <property type="protein sequence ID" value="BAT92965.1"/>
    <property type="molecule type" value="Genomic_DNA"/>
</dbReference>
<keyword evidence="2" id="KW-1185">Reference proteome</keyword>
<accession>A0A0S3SJF1</accession>
<sequence>MTYGYIVILDHTKFRVCKKNEERGKISRAGGTAMVWPVISVYFLESSVLLNSLRKSASSHSKLWKICKDTVNFRSYQLAKKSHQ</sequence>
<organism evidence="1 2">
    <name type="scientific">Vigna angularis var. angularis</name>
    <dbReference type="NCBI Taxonomy" id="157739"/>
    <lineage>
        <taxon>Eukaryota</taxon>
        <taxon>Viridiplantae</taxon>
        <taxon>Streptophyta</taxon>
        <taxon>Embryophyta</taxon>
        <taxon>Tracheophyta</taxon>
        <taxon>Spermatophyta</taxon>
        <taxon>Magnoliopsida</taxon>
        <taxon>eudicotyledons</taxon>
        <taxon>Gunneridae</taxon>
        <taxon>Pentapetalae</taxon>
        <taxon>rosids</taxon>
        <taxon>fabids</taxon>
        <taxon>Fabales</taxon>
        <taxon>Fabaceae</taxon>
        <taxon>Papilionoideae</taxon>
        <taxon>50 kb inversion clade</taxon>
        <taxon>NPAAA clade</taxon>
        <taxon>indigoferoid/millettioid clade</taxon>
        <taxon>Phaseoleae</taxon>
        <taxon>Vigna</taxon>
    </lineage>
</organism>
<dbReference type="AlphaFoldDB" id="A0A0S3SJF1"/>
<evidence type="ECO:0000313" key="1">
    <source>
        <dbReference type="EMBL" id="BAT92965.1"/>
    </source>
</evidence>